<evidence type="ECO:0000256" key="4">
    <source>
        <dbReference type="ARBA" id="ARBA00036539"/>
    </source>
</evidence>
<dbReference type="SUPFAM" id="SSF100950">
    <property type="entry name" value="NagB/RpiA/CoA transferase-like"/>
    <property type="match status" value="1"/>
</dbReference>
<evidence type="ECO:0000256" key="5">
    <source>
        <dbReference type="ARBA" id="ARBA00038966"/>
    </source>
</evidence>
<dbReference type="RefSeq" id="XP_025340000.1">
    <property type="nucleotide sequence ID" value="XM_025485069.1"/>
</dbReference>
<dbReference type="InterPro" id="IPR024185">
    <property type="entry name" value="FTHF_cligase-like_sf"/>
</dbReference>
<dbReference type="InterPro" id="IPR001214">
    <property type="entry name" value="SET_dom"/>
</dbReference>
<dbReference type="InterPro" id="IPR029069">
    <property type="entry name" value="HotDog_dom_sf"/>
</dbReference>
<dbReference type="GO" id="GO:0005739">
    <property type="term" value="C:mitochondrion"/>
    <property type="evidence" value="ECO:0007669"/>
    <property type="project" value="TreeGrafter"/>
</dbReference>
<dbReference type="SUPFAM" id="SSF54637">
    <property type="entry name" value="Thioesterase/thiol ester dehydrase-isomerase"/>
    <property type="match status" value="1"/>
</dbReference>
<keyword evidence="7" id="KW-0436">Ligase</keyword>
<evidence type="ECO:0000256" key="3">
    <source>
        <dbReference type="ARBA" id="ARBA00022840"/>
    </source>
</evidence>
<evidence type="ECO:0000256" key="2">
    <source>
        <dbReference type="ARBA" id="ARBA00022741"/>
    </source>
</evidence>
<comment type="caution">
    <text evidence="7">The sequence shown here is derived from an EMBL/GenBank/DDBJ whole genome shotgun (WGS) entry which is preliminary data.</text>
</comment>
<evidence type="ECO:0000313" key="7">
    <source>
        <dbReference type="EMBL" id="PVH19060.1"/>
    </source>
</evidence>
<dbReference type="InterPro" id="IPR002698">
    <property type="entry name" value="FTHF_cligase"/>
</dbReference>
<dbReference type="Gene3D" id="2.170.270.10">
    <property type="entry name" value="SET domain"/>
    <property type="match status" value="1"/>
</dbReference>
<keyword evidence="8" id="KW-1185">Reference proteome</keyword>
<dbReference type="InterPro" id="IPR046341">
    <property type="entry name" value="SET_dom_sf"/>
</dbReference>
<keyword evidence="3" id="KW-0067">ATP-binding</keyword>
<dbReference type="GeneID" id="37006686"/>
<organism evidence="7 8">
    <name type="scientific">Candidozyma haemuli</name>
    <dbReference type="NCBI Taxonomy" id="45357"/>
    <lineage>
        <taxon>Eukaryota</taxon>
        <taxon>Fungi</taxon>
        <taxon>Dikarya</taxon>
        <taxon>Ascomycota</taxon>
        <taxon>Saccharomycotina</taxon>
        <taxon>Pichiomycetes</taxon>
        <taxon>Metschnikowiaceae</taxon>
        <taxon>Candidozyma</taxon>
    </lineage>
</organism>
<sequence>MVYSIRNRGVAFLNWKLCIAGFLGGCSASYKETVLDIYSRFSDSRHNSLNPVKIDFDAKQVSIYERLSRQGAPWIKLRSWENLDRMVIPKETAKSPSTFRGDPEPSTLTNSTLARPGGIIIEPTIFHNPVEKCTVTIVHVGDKLCGYPFLVHGGILATLLNETFKRNVSLAGEGSKLKDDFMVTTLSISYKAPALANQFLVIKTTAVPSDRDGFLSAISTIETTNGRILVKGKANLVETGRASKLLIESESTVKFDDLTRMESVIVPHERAVMDSVIQTWKLDPVSEGFGVKRLLEEIKRQNGDWSLSEKRLKSILKKFNLLPGTESEVTYAKDITSLETPGLILPEKIKLTMTSKRGKGLFAKSNISEGEVIWEEEPLFLSKNQRLHNLMKHEVSKIPLESRKVIPGALVSLLDYSLKEQWNALYAITVITGEIVADESGMKKEKFDALARVSQKTRTRASANGSVSSDSSFLDGQHEQLWEEGHELFLNVFPKLRSVSDYSFENFLFMLGAYNINNLDSSIFLIQSHLNHNCEPNTDFPPLNFHDMRTPMAKQKLRNFIYEKLRSLTAESAHRQSDEILRKLTANVPFMNAKTVGLYMNMPTGEVQTMEIVKFCFQTGKDVYLPRCHNDGNKSQMDFLRLESMDEVLKLVPKGKFRLLEPTSGLNLMESGKLDVLLMPGVAFTEKGQRLGRGAAYYDKFLATYFERHGHKPYLIGLCFKEQIVPDLPTEDHDWNLDEVFSGV</sequence>
<dbReference type="InterPro" id="IPR037171">
    <property type="entry name" value="NagB/RpiA_transferase-like"/>
</dbReference>
<dbReference type="GO" id="GO:0035999">
    <property type="term" value="P:tetrahydrofolate interconversion"/>
    <property type="evidence" value="ECO:0007669"/>
    <property type="project" value="TreeGrafter"/>
</dbReference>
<accession>A0A2V1ALW3</accession>
<dbReference type="Pfam" id="PF00856">
    <property type="entry name" value="SET"/>
    <property type="match status" value="1"/>
</dbReference>
<dbReference type="GO" id="GO:0009396">
    <property type="term" value="P:folic acid-containing compound biosynthetic process"/>
    <property type="evidence" value="ECO:0007669"/>
    <property type="project" value="TreeGrafter"/>
</dbReference>
<dbReference type="PANTHER" id="PTHR23407">
    <property type="entry name" value="ATPASE INHIBITOR/5-FORMYLTETRAHYDROFOLATE CYCLO-LIGASE"/>
    <property type="match status" value="1"/>
</dbReference>
<dbReference type="EC" id="6.3.3.2" evidence="5"/>
<protein>
    <recommendedName>
        <fullName evidence="5">5-formyltetrahydrofolate cyclo-ligase</fullName>
        <ecNumber evidence="5">6.3.3.2</ecNumber>
    </recommendedName>
</protein>
<dbReference type="EMBL" id="PKFO01000001">
    <property type="protein sequence ID" value="PVH19060.1"/>
    <property type="molecule type" value="Genomic_DNA"/>
</dbReference>
<dbReference type="NCBIfam" id="TIGR02727">
    <property type="entry name" value="MTHFS_bact"/>
    <property type="match status" value="1"/>
</dbReference>
<evidence type="ECO:0000256" key="1">
    <source>
        <dbReference type="ARBA" id="ARBA00010638"/>
    </source>
</evidence>
<comment type="similarity">
    <text evidence="1">Belongs to the 5-formyltetrahydrofolate cyclo-ligase family.</text>
</comment>
<evidence type="ECO:0000313" key="8">
    <source>
        <dbReference type="Proteomes" id="UP000244309"/>
    </source>
</evidence>
<dbReference type="GO" id="GO:0030272">
    <property type="term" value="F:5-formyltetrahydrofolate cyclo-ligase activity"/>
    <property type="evidence" value="ECO:0007669"/>
    <property type="project" value="UniProtKB-EC"/>
</dbReference>
<dbReference type="Pfam" id="PF01812">
    <property type="entry name" value="5-FTHF_cyc-lig"/>
    <property type="match status" value="1"/>
</dbReference>
<dbReference type="OrthoDB" id="506431at2759"/>
<dbReference type="VEuPathDB" id="FungiDB:CXQ85_001355"/>
<dbReference type="STRING" id="45357.A0A2V1ALW3"/>
<reference evidence="7 8" key="1">
    <citation type="submission" date="2017-12" db="EMBL/GenBank/DDBJ databases">
        <title>Genome Sequence of a Multidrug-Resistant Candida haemulonii Isolate from a Patient with Chronic Leg Ulcers in Israel.</title>
        <authorList>
            <person name="Chow N.A."/>
            <person name="Gade L."/>
            <person name="Batra D."/>
            <person name="Rowe L.A."/>
            <person name="Ben-Ami R."/>
            <person name="Loparev V.N."/>
            <person name="Litvintseva A.P."/>
        </authorList>
    </citation>
    <scope>NUCLEOTIDE SEQUENCE [LARGE SCALE GENOMIC DNA]</scope>
    <source>
        <strain evidence="7 8">B11899</strain>
    </source>
</reference>
<dbReference type="Gene3D" id="3.10.129.10">
    <property type="entry name" value="Hotdog Thioesterase"/>
    <property type="match status" value="1"/>
</dbReference>
<feature type="domain" description="SET" evidence="6">
    <location>
        <begin position="358"/>
        <end position="538"/>
    </location>
</feature>
<dbReference type="SUPFAM" id="SSF82199">
    <property type="entry name" value="SET domain"/>
    <property type="match status" value="1"/>
</dbReference>
<gene>
    <name evidence="7" type="ORF">CXQ85_001355</name>
</gene>
<keyword evidence="2" id="KW-0547">Nucleotide-binding</keyword>
<dbReference type="AlphaFoldDB" id="A0A2V1ALW3"/>
<comment type="catalytic activity">
    <reaction evidence="4">
        <text>(6S)-5-formyl-5,6,7,8-tetrahydrofolate + ATP = (6R)-5,10-methenyltetrahydrofolate + ADP + phosphate</text>
        <dbReference type="Rhea" id="RHEA:10488"/>
        <dbReference type="ChEBI" id="CHEBI:30616"/>
        <dbReference type="ChEBI" id="CHEBI:43474"/>
        <dbReference type="ChEBI" id="CHEBI:57455"/>
        <dbReference type="ChEBI" id="CHEBI:57457"/>
        <dbReference type="ChEBI" id="CHEBI:456216"/>
        <dbReference type="EC" id="6.3.3.2"/>
    </reaction>
</comment>
<dbReference type="GO" id="GO:0005524">
    <property type="term" value="F:ATP binding"/>
    <property type="evidence" value="ECO:0007669"/>
    <property type="project" value="UniProtKB-KW"/>
</dbReference>
<evidence type="ECO:0000259" key="6">
    <source>
        <dbReference type="Pfam" id="PF00856"/>
    </source>
</evidence>
<dbReference type="Gene3D" id="3.40.50.10420">
    <property type="entry name" value="NagB/RpiA/CoA transferase-like"/>
    <property type="match status" value="1"/>
</dbReference>
<dbReference type="PANTHER" id="PTHR23407:SF1">
    <property type="entry name" value="5-FORMYLTETRAHYDROFOLATE CYCLO-LIGASE"/>
    <property type="match status" value="1"/>
</dbReference>
<name>A0A2V1ALW3_9ASCO</name>
<dbReference type="Proteomes" id="UP000244309">
    <property type="component" value="Unassembled WGS sequence"/>
</dbReference>
<proteinExistence type="inferred from homology"/>